<reference evidence="2" key="1">
    <citation type="submission" date="2013-08" db="EMBL/GenBank/DDBJ databases">
        <authorList>
            <person name="Mendez C."/>
            <person name="Richter M."/>
            <person name="Ferrer M."/>
            <person name="Sanchez J."/>
        </authorList>
    </citation>
    <scope>NUCLEOTIDE SEQUENCE</scope>
</reference>
<organism evidence="2">
    <name type="scientific">mine drainage metagenome</name>
    <dbReference type="NCBI Taxonomy" id="410659"/>
    <lineage>
        <taxon>unclassified sequences</taxon>
        <taxon>metagenomes</taxon>
        <taxon>ecological metagenomes</taxon>
    </lineage>
</organism>
<dbReference type="EMBL" id="AUZY01004430">
    <property type="protein sequence ID" value="EQD63582.1"/>
    <property type="molecule type" value="Genomic_DNA"/>
</dbReference>
<feature type="region of interest" description="Disordered" evidence="1">
    <location>
        <begin position="254"/>
        <end position="281"/>
    </location>
</feature>
<gene>
    <name evidence="2" type="ORF">B1B_06975</name>
</gene>
<sequence>MSTTPGEPRAGGLAGLRRGGSMTELLFLYECETLHPSQLRPVAERLGLTVQAASHTYRQLARRGLVALRDGRYRPTFEGVAWLHETLGRLEDDVRRRLAHLHVIRSTRAVALSDLRTNDPVSLEIRGGLLSARPGSSGTSRGRVARGGAKGRIVEVADLEGIVTLEPSTVSIRTLSESDLVDSHLPDRLRALVGAEEEYLAAEGLEPFDALRRATGHRVHRFAVGAAAREAARLGVPGTIVVMDRDLPRLLAEFSGPDPPPLDVLPLPKGARRSLGRRRRG</sequence>
<dbReference type="Gene3D" id="1.10.10.10">
    <property type="entry name" value="Winged helix-like DNA-binding domain superfamily/Winged helix DNA-binding domain"/>
    <property type="match status" value="1"/>
</dbReference>
<accession>T1B186</accession>
<dbReference type="AlphaFoldDB" id="T1B186"/>
<protein>
    <submittedName>
        <fullName evidence="2">Transcription regulator</fullName>
    </submittedName>
</protein>
<feature type="compositionally biased region" description="Basic residues" evidence="1">
    <location>
        <begin position="270"/>
        <end position="281"/>
    </location>
</feature>
<evidence type="ECO:0000256" key="1">
    <source>
        <dbReference type="SAM" id="MobiDB-lite"/>
    </source>
</evidence>
<reference evidence="2" key="2">
    <citation type="journal article" date="2014" name="ISME J.">
        <title>Microbial stratification in low pH oxic and suboxic macroscopic growths along an acid mine drainage.</title>
        <authorList>
            <person name="Mendez-Garcia C."/>
            <person name="Mesa V."/>
            <person name="Sprenger R.R."/>
            <person name="Richter M."/>
            <person name="Diez M.S."/>
            <person name="Solano J."/>
            <person name="Bargiela R."/>
            <person name="Golyshina O.V."/>
            <person name="Manteca A."/>
            <person name="Ramos J.L."/>
            <person name="Gallego J.R."/>
            <person name="Llorente I."/>
            <person name="Martins Dos Santos V.A."/>
            <person name="Jensen O.N."/>
            <person name="Pelaez A.I."/>
            <person name="Sanchez J."/>
            <person name="Ferrer M."/>
        </authorList>
    </citation>
    <scope>NUCLEOTIDE SEQUENCE</scope>
</reference>
<dbReference type="InterPro" id="IPR036388">
    <property type="entry name" value="WH-like_DNA-bd_sf"/>
</dbReference>
<comment type="caution">
    <text evidence="2">The sequence shown here is derived from an EMBL/GenBank/DDBJ whole genome shotgun (WGS) entry which is preliminary data.</text>
</comment>
<proteinExistence type="predicted"/>
<name>T1B186_9ZZZZ</name>
<evidence type="ECO:0000313" key="2">
    <source>
        <dbReference type="EMBL" id="EQD63582.1"/>
    </source>
</evidence>